<dbReference type="AlphaFoldDB" id="A0A7C5ALB6"/>
<dbReference type="GO" id="GO:0009102">
    <property type="term" value="P:biotin biosynthetic process"/>
    <property type="evidence" value="ECO:0007669"/>
    <property type="project" value="UniProtKB-UniRule"/>
</dbReference>
<dbReference type="GO" id="GO:0030170">
    <property type="term" value="F:pyridoxal phosphate binding"/>
    <property type="evidence" value="ECO:0007669"/>
    <property type="project" value="UniProtKB-UniRule"/>
</dbReference>
<keyword evidence="10 13" id="KW-0663">Pyridoxal phosphate</keyword>
<evidence type="ECO:0000256" key="1">
    <source>
        <dbReference type="ARBA" id="ARBA00001933"/>
    </source>
</evidence>
<feature type="binding site" evidence="13">
    <location>
        <begin position="318"/>
        <end position="319"/>
    </location>
    <ligand>
        <name>pyridoxal 5'-phosphate</name>
        <dbReference type="ChEBI" id="CHEBI:597326"/>
    </ligand>
</feature>
<name>A0A7C5ALB6_9BACT</name>
<dbReference type="PANTHER" id="PTHR42684">
    <property type="entry name" value="ADENOSYLMETHIONINE-8-AMINO-7-OXONONANOATE AMINOTRANSFERASE"/>
    <property type="match status" value="1"/>
</dbReference>
<dbReference type="NCBIfam" id="TIGR00508">
    <property type="entry name" value="bioA"/>
    <property type="match status" value="1"/>
</dbReference>
<sequence length="447" mass="50063">MSISYDSLVRWDHEHLWHPFTQMKGFREEELLVITRGEGVYLYDYQGRRYLDGVASLWCNVHGHRRPELDRAIQEQLAQVAHSTLLGLAHSPAILLARRLAEITPEGLNKVFFSDNGATSVEVALKIAFQYWQLRGHPEKRRFLRMSHAYHGDTLGALSVGGIPLFKDIYGPLLFDSLEAPAPYCYRCPDQGDCRQQCLTNLENLVSVYRHKLAAVILEPVMQGAAGMITQPPGYLQRVREVTRAHHVLLIADEVATGFGRTGRMFACEYENVSPDLLCLSKGITGGYLPLAATLTNDEIYDAFLGEYHEFKTFFHGHTYTGNPLAAACALASLEVFEKDAVIDNLQPKIALLHERLTEMAAHPHIGEIRQRGFMVGIELVKDKETKEPFPLAQRTGHRVIMAARKLGAILRPLGDVIVLMPPLCISPEELEDLCRITAEAIDQGVS</sequence>
<feature type="site" description="Participates in the substrate recognition with KAPA and in a stacking interaction with the adenine ring of SAM" evidence="13">
    <location>
        <position position="20"/>
    </location>
</feature>
<dbReference type="InterPro" id="IPR005814">
    <property type="entry name" value="Aminotrans_3"/>
</dbReference>
<reference evidence="14" key="1">
    <citation type="journal article" date="2020" name="mSystems">
        <title>Genome- and Community-Level Interaction Insights into Carbon Utilization and Element Cycling Functions of Hydrothermarchaeota in Hydrothermal Sediment.</title>
        <authorList>
            <person name="Zhou Z."/>
            <person name="Liu Y."/>
            <person name="Xu W."/>
            <person name="Pan J."/>
            <person name="Luo Z.H."/>
            <person name="Li M."/>
        </authorList>
    </citation>
    <scope>NUCLEOTIDE SEQUENCE [LARGE SCALE GENOMIC DNA]</scope>
    <source>
        <strain evidence="14">SpSt-853</strain>
    </source>
</reference>
<evidence type="ECO:0000256" key="9">
    <source>
        <dbReference type="ARBA" id="ARBA00022756"/>
    </source>
</evidence>
<comment type="caution">
    <text evidence="14">The sequence shown here is derived from an EMBL/GenBank/DDBJ whole genome shotgun (WGS) entry which is preliminary data.</text>
</comment>
<dbReference type="InterPro" id="IPR015424">
    <property type="entry name" value="PyrdxlP-dep_Trfase"/>
</dbReference>
<dbReference type="CDD" id="cd00610">
    <property type="entry name" value="OAT_like"/>
    <property type="match status" value="1"/>
</dbReference>
<comment type="subunit">
    <text evidence="4 13">Homodimer.</text>
</comment>
<dbReference type="GO" id="GO:0005737">
    <property type="term" value="C:cytoplasm"/>
    <property type="evidence" value="ECO:0007669"/>
    <property type="project" value="UniProtKB-SubCell"/>
</dbReference>
<dbReference type="PIRSF" id="PIRSF000521">
    <property type="entry name" value="Transaminase_4ab_Lys_Orn"/>
    <property type="match status" value="1"/>
</dbReference>
<keyword evidence="6 13" id="KW-0032">Aminotransferase</keyword>
<comment type="similarity">
    <text evidence="12 13">Belongs to the class-III pyridoxal-phosphate-dependent aminotransferase family. BioA subfamily.</text>
</comment>
<keyword evidence="5 13" id="KW-0963">Cytoplasm</keyword>
<dbReference type="PROSITE" id="PS00600">
    <property type="entry name" value="AA_TRANSFER_CLASS_3"/>
    <property type="match status" value="1"/>
</dbReference>
<evidence type="ECO:0000256" key="3">
    <source>
        <dbReference type="ARBA" id="ARBA00005063"/>
    </source>
</evidence>
<evidence type="ECO:0000256" key="8">
    <source>
        <dbReference type="ARBA" id="ARBA00022691"/>
    </source>
</evidence>
<proteinExistence type="inferred from homology"/>
<evidence type="ECO:0000256" key="11">
    <source>
        <dbReference type="ARBA" id="ARBA00048449"/>
    </source>
</evidence>
<dbReference type="Gene3D" id="3.90.1150.10">
    <property type="entry name" value="Aspartate Aminotransferase, domain 1"/>
    <property type="match status" value="1"/>
</dbReference>
<dbReference type="InterPro" id="IPR015422">
    <property type="entry name" value="PyrdxlP-dep_Trfase_small"/>
</dbReference>
<comment type="catalytic activity">
    <reaction evidence="11 13">
        <text>(8S)-8-amino-7-oxononanoate + S-adenosyl-L-methionine = S-adenosyl-4-methylsulfanyl-2-oxobutanoate + (7R,8S)-7,8-diammoniononanoate</text>
        <dbReference type="Rhea" id="RHEA:16861"/>
        <dbReference type="ChEBI" id="CHEBI:16490"/>
        <dbReference type="ChEBI" id="CHEBI:59789"/>
        <dbReference type="ChEBI" id="CHEBI:149468"/>
        <dbReference type="ChEBI" id="CHEBI:149469"/>
        <dbReference type="EC" id="2.6.1.62"/>
    </reaction>
</comment>
<evidence type="ECO:0000256" key="7">
    <source>
        <dbReference type="ARBA" id="ARBA00022679"/>
    </source>
</evidence>
<gene>
    <name evidence="13 14" type="primary">bioA</name>
    <name evidence="14" type="ORF">ENW48_04160</name>
</gene>
<feature type="binding site" evidence="13">
    <location>
        <position position="253"/>
    </location>
    <ligand>
        <name>pyridoxal 5'-phosphate</name>
        <dbReference type="ChEBI" id="CHEBI:597326"/>
    </ligand>
</feature>
<dbReference type="Pfam" id="PF00202">
    <property type="entry name" value="Aminotran_3"/>
    <property type="match status" value="1"/>
</dbReference>
<evidence type="ECO:0000256" key="10">
    <source>
        <dbReference type="ARBA" id="ARBA00022898"/>
    </source>
</evidence>
<dbReference type="InterPro" id="IPR049704">
    <property type="entry name" value="Aminotrans_3_PPA_site"/>
</dbReference>
<dbReference type="GO" id="GO:0004015">
    <property type="term" value="F:adenosylmethionine-8-amino-7-oxononanoate transaminase activity"/>
    <property type="evidence" value="ECO:0007669"/>
    <property type="project" value="UniProtKB-UniRule"/>
</dbReference>
<dbReference type="InterPro" id="IPR005815">
    <property type="entry name" value="BioA"/>
</dbReference>
<dbReference type="EC" id="2.6.1.62" evidence="13"/>
<dbReference type="PANTHER" id="PTHR42684:SF17">
    <property type="entry name" value="ADENOSYLMETHIONINE-8-AMINO-7-OXONONANOATE AMINOTRANSFERASE"/>
    <property type="match status" value="1"/>
</dbReference>
<keyword evidence="7 13" id="KW-0808">Transferase</keyword>
<evidence type="ECO:0000256" key="4">
    <source>
        <dbReference type="ARBA" id="ARBA00011738"/>
    </source>
</evidence>
<dbReference type="UniPathway" id="UPA00078">
    <property type="reaction ID" value="UER00160"/>
</dbReference>
<comment type="pathway">
    <text evidence="3 13">Cofactor biosynthesis; biotin biosynthesis; 7,8-diaminononanoate from 8-amino-7-oxononanoate (SAM route): step 1/1.</text>
</comment>
<feature type="binding site" evidence="13">
    <location>
        <position position="412"/>
    </location>
    <ligand>
        <name>substrate</name>
    </ligand>
</feature>
<evidence type="ECO:0000256" key="2">
    <source>
        <dbReference type="ARBA" id="ARBA00004496"/>
    </source>
</evidence>
<organism evidence="14">
    <name type="scientific">Desulfobacca acetoxidans</name>
    <dbReference type="NCBI Taxonomy" id="60893"/>
    <lineage>
        <taxon>Bacteria</taxon>
        <taxon>Pseudomonadati</taxon>
        <taxon>Thermodesulfobacteriota</taxon>
        <taxon>Desulfobaccia</taxon>
        <taxon>Desulfobaccales</taxon>
        <taxon>Desulfobaccaceae</taxon>
        <taxon>Desulfobacca</taxon>
    </lineage>
</organism>
<dbReference type="FunFam" id="3.40.640.10:FF:000078">
    <property type="entry name" value="Adenosylmethionine-8-amino-7-oxononanoate aminotransferase"/>
    <property type="match status" value="1"/>
</dbReference>
<keyword evidence="8 13" id="KW-0949">S-adenosyl-L-methionine</keyword>
<feature type="modified residue" description="N6-(pyridoxal phosphate)lysine" evidence="13">
    <location>
        <position position="282"/>
    </location>
</feature>
<dbReference type="HAMAP" id="MF_00834">
    <property type="entry name" value="BioA"/>
    <property type="match status" value="1"/>
</dbReference>
<evidence type="ECO:0000256" key="12">
    <source>
        <dbReference type="ARBA" id="ARBA00060970"/>
    </source>
</evidence>
<dbReference type="InterPro" id="IPR015421">
    <property type="entry name" value="PyrdxlP-dep_Trfase_major"/>
</dbReference>
<dbReference type="SUPFAM" id="SSF53383">
    <property type="entry name" value="PLP-dependent transferases"/>
    <property type="match status" value="1"/>
</dbReference>
<comment type="subcellular location">
    <subcellularLocation>
        <location evidence="2 13">Cytoplasm</location>
    </subcellularLocation>
</comment>
<feature type="binding site" evidence="13">
    <location>
        <begin position="117"/>
        <end position="118"/>
    </location>
    <ligand>
        <name>pyridoxal 5'-phosphate</name>
        <dbReference type="ChEBI" id="CHEBI:597326"/>
    </ligand>
</feature>
<feature type="binding site" evidence="13">
    <location>
        <position position="317"/>
    </location>
    <ligand>
        <name>substrate</name>
    </ligand>
</feature>
<comment type="function">
    <text evidence="13">Catalyzes the transfer of the alpha-amino group from S-adenosyl-L-methionine (SAM) to 7-keto-8-aminopelargonic acid (KAPA) to form 7,8-diaminopelargonic acid (DAPA). It is the only aminotransferase known to utilize SAM as an amino donor.</text>
</comment>
<evidence type="ECO:0000313" key="14">
    <source>
        <dbReference type="EMBL" id="HGZ11395.1"/>
    </source>
</evidence>
<feature type="binding site" evidence="13">
    <location>
        <position position="282"/>
    </location>
    <ligand>
        <name>substrate</name>
    </ligand>
</feature>
<dbReference type="Gene3D" id="3.40.640.10">
    <property type="entry name" value="Type I PLP-dependent aspartate aminotransferase-like (Major domain)"/>
    <property type="match status" value="1"/>
</dbReference>
<evidence type="ECO:0000256" key="5">
    <source>
        <dbReference type="ARBA" id="ARBA00022490"/>
    </source>
</evidence>
<evidence type="ECO:0000256" key="13">
    <source>
        <dbReference type="HAMAP-Rule" id="MF_00834"/>
    </source>
</evidence>
<accession>A0A7C5ALB6</accession>
<comment type="cofactor">
    <cofactor evidence="1 13">
        <name>pyridoxal 5'-phosphate</name>
        <dbReference type="ChEBI" id="CHEBI:597326"/>
    </cofactor>
</comment>
<comment type="caution">
    <text evidence="13">Lacks conserved residue(s) required for the propagation of feature annotation.</text>
</comment>
<feature type="binding site" evidence="13">
    <location>
        <position position="150"/>
    </location>
    <ligand>
        <name>substrate</name>
    </ligand>
</feature>
<keyword evidence="9 13" id="KW-0093">Biotin biosynthesis</keyword>
<evidence type="ECO:0000256" key="6">
    <source>
        <dbReference type="ARBA" id="ARBA00022576"/>
    </source>
</evidence>
<dbReference type="EMBL" id="DTKJ01000028">
    <property type="protein sequence ID" value="HGZ11395.1"/>
    <property type="molecule type" value="Genomic_DNA"/>
</dbReference>
<protein>
    <recommendedName>
        <fullName evidence="13">Adenosylmethionine-8-amino-7-oxononanoate aminotransferase</fullName>
        <ecNumber evidence="13">2.6.1.62</ecNumber>
    </recommendedName>
    <alternativeName>
        <fullName evidence="13">7,8-diamino-pelargonic acid aminotransferase</fullName>
        <shortName evidence="13">DAPA AT</shortName>
        <shortName evidence="13">DAPA aminotransferase</shortName>
    </alternativeName>
    <alternativeName>
        <fullName evidence="13">7,8-diaminononanoate synthase</fullName>
        <shortName evidence="13">DANS</shortName>
    </alternativeName>
    <alternativeName>
        <fullName evidence="13">Diaminopelargonic acid synthase</fullName>
    </alternativeName>
</protein>